<protein>
    <recommendedName>
        <fullName evidence="4">DUF4360 domain-containing protein</fullName>
    </recommendedName>
</protein>
<organism evidence="2 3">
    <name type="scientific">Leucothrix pacifica</name>
    <dbReference type="NCBI Taxonomy" id="1247513"/>
    <lineage>
        <taxon>Bacteria</taxon>
        <taxon>Pseudomonadati</taxon>
        <taxon>Pseudomonadota</taxon>
        <taxon>Gammaproteobacteria</taxon>
        <taxon>Thiotrichales</taxon>
        <taxon>Thiotrichaceae</taxon>
        <taxon>Leucothrix</taxon>
    </lineage>
</organism>
<evidence type="ECO:0000313" key="2">
    <source>
        <dbReference type="EMBL" id="PWR00620.1"/>
    </source>
</evidence>
<dbReference type="OrthoDB" id="482707at2"/>
<sequence>MKRPMKPMIAVFVTLAFGLTPTSFANEPLELGEVKFAGNGCPISDDMEHTTIVRKSANSLSIIPTEMTLMTPDGERTTQRKKCDIALAVSVEDGYQLRIVNTKLQAFVSLDTNSAASISLDAGFSGGAFTKAGEKLPSDTTDNTELAIEKTPWSDCGKDVIVRAKASMILRSDQTQTAYMRVNGMSFKIESQACSTAD</sequence>
<dbReference type="Proteomes" id="UP000245539">
    <property type="component" value="Unassembled WGS sequence"/>
</dbReference>
<name>A0A317CQR3_9GAMM</name>
<accession>A0A317CQR3</accession>
<evidence type="ECO:0000256" key="1">
    <source>
        <dbReference type="SAM" id="SignalP"/>
    </source>
</evidence>
<dbReference type="InterPro" id="IPR025649">
    <property type="entry name" value="DUF4360"/>
</dbReference>
<dbReference type="AlphaFoldDB" id="A0A317CQR3"/>
<keyword evidence="3" id="KW-1185">Reference proteome</keyword>
<dbReference type="EMBL" id="QGKM01000002">
    <property type="protein sequence ID" value="PWR00620.1"/>
    <property type="molecule type" value="Genomic_DNA"/>
</dbReference>
<gene>
    <name evidence="2" type="ORF">DKW60_00980</name>
</gene>
<dbReference type="Pfam" id="PF14273">
    <property type="entry name" value="DUF4360"/>
    <property type="match status" value="1"/>
</dbReference>
<reference evidence="2 3" key="1">
    <citation type="submission" date="2018-05" db="EMBL/GenBank/DDBJ databases">
        <title>Leucothrix arctica sp. nov., isolated from Arctic seawater.</title>
        <authorList>
            <person name="Choi A."/>
            <person name="Baek K."/>
        </authorList>
    </citation>
    <scope>NUCLEOTIDE SEQUENCE [LARGE SCALE GENOMIC DNA]</scope>
    <source>
        <strain evidence="2 3">JCM 18388</strain>
    </source>
</reference>
<keyword evidence="1" id="KW-0732">Signal</keyword>
<comment type="caution">
    <text evidence="2">The sequence shown here is derived from an EMBL/GenBank/DDBJ whole genome shotgun (WGS) entry which is preliminary data.</text>
</comment>
<proteinExistence type="predicted"/>
<dbReference type="RefSeq" id="WP_109835795.1">
    <property type="nucleotide sequence ID" value="NZ_QGKM01000002.1"/>
</dbReference>
<evidence type="ECO:0000313" key="3">
    <source>
        <dbReference type="Proteomes" id="UP000245539"/>
    </source>
</evidence>
<feature type="chain" id="PRO_5016419513" description="DUF4360 domain-containing protein" evidence="1">
    <location>
        <begin position="26"/>
        <end position="198"/>
    </location>
</feature>
<feature type="signal peptide" evidence="1">
    <location>
        <begin position="1"/>
        <end position="25"/>
    </location>
</feature>
<evidence type="ECO:0008006" key="4">
    <source>
        <dbReference type="Google" id="ProtNLM"/>
    </source>
</evidence>